<accession>A0A2H0KKF9</accession>
<dbReference type="Proteomes" id="UP000229497">
    <property type="component" value="Unassembled WGS sequence"/>
</dbReference>
<reference evidence="5 6" key="1">
    <citation type="submission" date="2017-09" db="EMBL/GenBank/DDBJ databases">
        <title>Depth-based differentiation of microbial function through sediment-hosted aquifers and enrichment of novel symbionts in the deep terrestrial subsurface.</title>
        <authorList>
            <person name="Probst A.J."/>
            <person name="Ladd B."/>
            <person name="Jarett J.K."/>
            <person name="Geller-Mcgrath D.E."/>
            <person name="Sieber C.M."/>
            <person name="Emerson J.B."/>
            <person name="Anantharaman K."/>
            <person name="Thomas B.C."/>
            <person name="Malmstrom R."/>
            <person name="Stieglmeier M."/>
            <person name="Klingl A."/>
            <person name="Woyke T."/>
            <person name="Ryan C.M."/>
            <person name="Banfield J.F."/>
        </authorList>
    </citation>
    <scope>NUCLEOTIDE SEQUENCE [LARGE SCALE GENOMIC DNA]</scope>
    <source>
        <strain evidence="5">CG11_big_fil_rev_8_21_14_0_20_37_16</strain>
    </source>
</reference>
<keyword evidence="2" id="KW-0547">Nucleotide-binding</keyword>
<evidence type="ECO:0000256" key="2">
    <source>
        <dbReference type="ARBA" id="ARBA00022741"/>
    </source>
</evidence>
<dbReference type="InterPro" id="IPR029058">
    <property type="entry name" value="AB_hydrolase_fold"/>
</dbReference>
<comment type="caution">
    <text evidence="5">The sequence shown here is derived from an EMBL/GenBank/DDBJ whole genome shotgun (WGS) entry which is preliminary data.</text>
</comment>
<feature type="domain" description="PEP-utilising enzyme mobile" evidence="4">
    <location>
        <begin position="294"/>
        <end position="365"/>
    </location>
</feature>
<dbReference type="InterPro" id="IPR006319">
    <property type="entry name" value="PEP_synth"/>
</dbReference>
<dbReference type="Pfam" id="PF00391">
    <property type="entry name" value="PEP-utilizers"/>
    <property type="match status" value="1"/>
</dbReference>
<comment type="similarity">
    <text evidence="1">Belongs to the PEP-utilizing enzyme family.</text>
</comment>
<evidence type="ECO:0000313" key="6">
    <source>
        <dbReference type="Proteomes" id="UP000229497"/>
    </source>
</evidence>
<dbReference type="InterPro" id="IPR008279">
    <property type="entry name" value="PEP-util_enz_mobile_dom"/>
</dbReference>
<evidence type="ECO:0000259" key="4">
    <source>
        <dbReference type="Pfam" id="PF00391"/>
    </source>
</evidence>
<dbReference type="InterPro" id="IPR036637">
    <property type="entry name" value="Phosphohistidine_dom_sf"/>
</dbReference>
<gene>
    <name evidence="5" type="ORF">COV87_01735</name>
</gene>
<evidence type="ECO:0000313" key="5">
    <source>
        <dbReference type="EMBL" id="PIQ71729.1"/>
    </source>
</evidence>
<organism evidence="5 6">
    <name type="scientific">Candidatus Roizmanbacteria bacterium CG11_big_fil_rev_8_21_14_0_20_37_16</name>
    <dbReference type="NCBI Taxonomy" id="1974857"/>
    <lineage>
        <taxon>Bacteria</taxon>
        <taxon>Candidatus Roizmaniibacteriota</taxon>
    </lineage>
</organism>
<dbReference type="PANTHER" id="PTHR43030:SF1">
    <property type="entry name" value="PHOSPHOENOLPYRUVATE SYNTHASE"/>
    <property type="match status" value="1"/>
</dbReference>
<evidence type="ECO:0000256" key="3">
    <source>
        <dbReference type="ARBA" id="ARBA00022840"/>
    </source>
</evidence>
<dbReference type="SUPFAM" id="SSF53474">
    <property type="entry name" value="alpha/beta-Hydrolases"/>
    <property type="match status" value="1"/>
</dbReference>
<evidence type="ECO:0000256" key="1">
    <source>
        <dbReference type="ARBA" id="ARBA00007837"/>
    </source>
</evidence>
<dbReference type="EMBL" id="PCVK01000049">
    <property type="protein sequence ID" value="PIQ71729.1"/>
    <property type="molecule type" value="Genomic_DNA"/>
</dbReference>
<dbReference type="PANTHER" id="PTHR43030">
    <property type="entry name" value="PHOSPHOENOLPYRUVATE SYNTHASE"/>
    <property type="match status" value="1"/>
</dbReference>
<name>A0A2H0KKF9_9BACT</name>
<sequence length="666" mass="76915">MKNIKTELKQIDWQFYITREVNFVTEHFMHEGWLKFTKRIFGKPILKRINFYREGVADIYVAKDDLKLFLTYIDQKWEKKELETVYNECISICREVENWLPTLSQISYKDLSDQDLLKLYEQVRQKAQQIAAPLIIPRLVDKVLTNKPDWEKNKKIIKFLKDFSCLNEYRRILTSKKLYRQWIPLFKEIGIRKNLSIQEMLFLLPQEIYGLFKKNININTIKKLTKKRYVGCLYLMVDEEIITVENNLTDYEKIFKITNNNVNNNEKIMGRCACKGVVQAKVKIIMKDSDYIEIKKGNILVSSMTQPEISKYVNKISGIVTNDGGILCHAAIIARENNVPCLTGTVIATQILQDGDEIYLNATKGFFQKRTKNNIDIEQIKFNSIVYDTNTQAIKKQDLAINLYNASNSKGLIIWLPGMSDQPFADNENPLLTYFVQKALVKNYAVAVIAFPGTAGNGHIEERTMSSMRQNIKDVLEELSENISDFQSIKKIIVGRSTGGTLAGSLIDLNVDNIVIIAGRLKTNELYKLIIKNKDSYPSISIKNNNLFGFSNLKPFIQAKYTVKTKFGDTLYCQNEQYVKELQIEEKKIQEGFFRTSQQSRKPRILAIQATDDQVVPYQLREWEKLARKSSVPIQLFSIPYACGHSFTTQPAIAQTTEQILQFIKS</sequence>
<proteinExistence type="inferred from homology"/>
<dbReference type="GO" id="GO:0008986">
    <property type="term" value="F:pyruvate, water dikinase activity"/>
    <property type="evidence" value="ECO:0007669"/>
    <property type="project" value="InterPro"/>
</dbReference>
<keyword evidence="3" id="KW-0067">ATP-binding</keyword>
<dbReference type="SUPFAM" id="SSF52009">
    <property type="entry name" value="Phosphohistidine domain"/>
    <property type="match status" value="1"/>
</dbReference>
<dbReference type="Gene3D" id="3.40.50.1820">
    <property type="entry name" value="alpha/beta hydrolase"/>
    <property type="match status" value="1"/>
</dbReference>
<dbReference type="AlphaFoldDB" id="A0A2H0KKF9"/>
<dbReference type="Gene3D" id="3.50.30.10">
    <property type="entry name" value="Phosphohistidine domain"/>
    <property type="match status" value="1"/>
</dbReference>
<dbReference type="GO" id="GO:0005524">
    <property type="term" value="F:ATP binding"/>
    <property type="evidence" value="ECO:0007669"/>
    <property type="project" value="UniProtKB-KW"/>
</dbReference>
<protein>
    <recommendedName>
        <fullName evidence="4">PEP-utilising enzyme mobile domain-containing protein</fullName>
    </recommendedName>
</protein>